<evidence type="ECO:0000313" key="7">
    <source>
        <dbReference type="EMBL" id="JAR99247.1"/>
    </source>
</evidence>
<dbReference type="AlphaFoldDB" id="A0A170XUU0"/>
<dbReference type="GO" id="GO:0030682">
    <property type="term" value="P:symbiont-mediated perturbation of host defenses"/>
    <property type="evidence" value="ECO:0007669"/>
    <property type="project" value="InterPro"/>
</dbReference>
<evidence type="ECO:0000256" key="6">
    <source>
        <dbReference type="ARBA" id="ARBA00034121"/>
    </source>
</evidence>
<dbReference type="InterPro" id="IPR005657">
    <property type="entry name" value="Triabi/Procalin"/>
</dbReference>
<dbReference type="Pfam" id="PF03973">
    <property type="entry name" value="Triabin"/>
    <property type="match status" value="1"/>
</dbReference>
<evidence type="ECO:0000256" key="1">
    <source>
        <dbReference type="ARBA" id="ARBA00004613"/>
    </source>
</evidence>
<comment type="similarity">
    <text evidence="6">Belongs to the calycin superfamily. Triabin family.</text>
</comment>
<comment type="subcellular location">
    <subcellularLocation>
        <location evidence="1">Secreted</location>
    </subcellularLocation>
</comment>
<dbReference type="SUPFAM" id="SSF50814">
    <property type="entry name" value="Lipocalins"/>
    <property type="match status" value="1"/>
</dbReference>
<dbReference type="GO" id="GO:0090729">
    <property type="term" value="F:toxin activity"/>
    <property type="evidence" value="ECO:0007669"/>
    <property type="project" value="UniProtKB-KW"/>
</dbReference>
<sequence>MKCTSQILENGNMRSFYTQLNEPTPDLYLEMIINHTEFQNGAGKFIAQSRSVDKDGNNIDDLFHPVQTTIIDTDYSNYAVEHQCVAFSGDIYYAYAILNRKPYMMDPNVETILN</sequence>
<proteinExistence type="inferred from homology"/>
<evidence type="ECO:0000256" key="3">
    <source>
        <dbReference type="ARBA" id="ARBA00022656"/>
    </source>
</evidence>
<dbReference type="InterPro" id="IPR012674">
    <property type="entry name" value="Calycin"/>
</dbReference>
<dbReference type="Gene3D" id="2.40.128.20">
    <property type="match status" value="1"/>
</dbReference>
<feature type="non-terminal residue" evidence="7">
    <location>
        <position position="114"/>
    </location>
</feature>
<evidence type="ECO:0000256" key="5">
    <source>
        <dbReference type="ARBA" id="ARBA00023240"/>
    </source>
</evidence>
<accession>A0A170XUU0</accession>
<reference evidence="7" key="2">
    <citation type="journal article" date="2017" name="J. Med. Entomol.">
        <title>Transcriptome Analysis of the Triatoma infestans (Hemiptera: Reduviidae) Integument.</title>
        <authorList>
            <person name="Calderon-Fernandez G.M."/>
            <person name="Moriconi D.E."/>
            <person name="Dulbecco A.B."/>
            <person name="Juarez M.P."/>
        </authorList>
    </citation>
    <scope>NUCLEOTIDE SEQUENCE</scope>
    <source>
        <strain evidence="7">Int1</strain>
        <tissue evidence="7">Integument</tissue>
    </source>
</reference>
<protein>
    <submittedName>
        <fullName evidence="7">Uncharacterized protein</fullName>
    </submittedName>
</protein>
<evidence type="ECO:0000256" key="4">
    <source>
        <dbReference type="ARBA" id="ARBA00022729"/>
    </source>
</evidence>
<evidence type="ECO:0000256" key="2">
    <source>
        <dbReference type="ARBA" id="ARBA00022525"/>
    </source>
</evidence>
<name>A0A170XUU0_TRIIF</name>
<dbReference type="EMBL" id="GEMB01004013">
    <property type="protein sequence ID" value="JAR99247.1"/>
    <property type="molecule type" value="Transcribed_RNA"/>
</dbReference>
<dbReference type="GO" id="GO:0005576">
    <property type="term" value="C:extracellular region"/>
    <property type="evidence" value="ECO:0007669"/>
    <property type="project" value="UniProtKB-SubCell"/>
</dbReference>
<organism evidence="7">
    <name type="scientific">Triatoma infestans</name>
    <name type="common">Assassin bug</name>
    <dbReference type="NCBI Taxonomy" id="30076"/>
    <lineage>
        <taxon>Eukaryota</taxon>
        <taxon>Metazoa</taxon>
        <taxon>Ecdysozoa</taxon>
        <taxon>Arthropoda</taxon>
        <taxon>Hexapoda</taxon>
        <taxon>Insecta</taxon>
        <taxon>Pterygota</taxon>
        <taxon>Neoptera</taxon>
        <taxon>Paraneoptera</taxon>
        <taxon>Hemiptera</taxon>
        <taxon>Heteroptera</taxon>
        <taxon>Panheteroptera</taxon>
        <taxon>Cimicomorpha</taxon>
        <taxon>Reduviidae</taxon>
        <taxon>Triatominae</taxon>
        <taxon>Triatoma</taxon>
    </lineage>
</organism>
<keyword evidence="3" id="KW-0800">Toxin</keyword>
<keyword evidence="2" id="KW-0964">Secreted</keyword>
<reference evidence="7" key="1">
    <citation type="submission" date="2016-04" db="EMBL/GenBank/DDBJ databases">
        <authorList>
            <person name="Calderon-Fernandez G.M.Sr."/>
        </authorList>
    </citation>
    <scope>NUCLEOTIDE SEQUENCE</scope>
    <source>
        <strain evidence="7">Int1</strain>
        <tissue evidence="7">Integument</tissue>
    </source>
</reference>
<keyword evidence="5" id="KW-1199">Hemostasis impairing toxin</keyword>
<keyword evidence="4" id="KW-0732">Signal</keyword>